<accession>A0A0E3SKB1</accession>
<dbReference type="Pfam" id="PF06146">
    <property type="entry name" value="PsiE"/>
    <property type="match status" value="1"/>
</dbReference>
<evidence type="ECO:0000256" key="5">
    <source>
        <dbReference type="ARBA" id="ARBA00023136"/>
    </source>
</evidence>
<evidence type="ECO:0000313" key="9">
    <source>
        <dbReference type="Proteomes" id="UP000033066"/>
    </source>
</evidence>
<dbReference type="PATRIC" id="fig|1434107.4.peg.1008"/>
<dbReference type="HOGENOM" id="CLU_136000_0_0_2"/>
<dbReference type="InterPro" id="IPR020948">
    <property type="entry name" value="P_starv_induced_PsiE-like"/>
</dbReference>
<dbReference type="AlphaFoldDB" id="A0A0E3SKB1"/>
<keyword evidence="3 7" id="KW-0812">Transmembrane</keyword>
<gene>
    <name evidence="8" type="ORF">MSBR3_0759</name>
</gene>
<feature type="region of interest" description="Disordered" evidence="6">
    <location>
        <begin position="140"/>
        <end position="159"/>
    </location>
</feature>
<comment type="subcellular location">
    <subcellularLocation>
        <location evidence="1">Cell membrane</location>
        <topology evidence="1">Multi-pass membrane protein</topology>
    </subcellularLocation>
</comment>
<evidence type="ECO:0000256" key="4">
    <source>
        <dbReference type="ARBA" id="ARBA00022989"/>
    </source>
</evidence>
<evidence type="ECO:0000313" key="8">
    <source>
        <dbReference type="EMBL" id="AKB81337.1"/>
    </source>
</evidence>
<reference evidence="8" key="1">
    <citation type="submission" date="2014-07" db="EMBL/GenBank/DDBJ databases">
        <title>Methanogenic archaea and the global carbon cycle.</title>
        <authorList>
            <person name="Henriksen J.R."/>
            <person name="Luke J."/>
            <person name="Reinhart S."/>
            <person name="Benedict M.N."/>
            <person name="Youngblut N.D."/>
            <person name="Metcalf M.E."/>
            <person name="Whitaker R.J."/>
            <person name="Metcalf W.W."/>
        </authorList>
    </citation>
    <scope>NUCLEOTIDE SEQUENCE [LARGE SCALE GENOMIC DNA]</scope>
    <source>
        <strain evidence="8">3</strain>
    </source>
</reference>
<keyword evidence="5 7" id="KW-0472">Membrane</keyword>
<keyword evidence="9" id="KW-1185">Reference proteome</keyword>
<dbReference type="EMBL" id="CP009517">
    <property type="protein sequence ID" value="AKB81337.1"/>
    <property type="molecule type" value="Genomic_DNA"/>
</dbReference>
<protein>
    <recommendedName>
        <fullName evidence="10">Phosphate-starvation-inducible E</fullName>
    </recommendedName>
</protein>
<keyword evidence="2" id="KW-1003">Cell membrane</keyword>
<feature type="transmembrane region" description="Helical" evidence="7">
    <location>
        <begin position="112"/>
        <end position="132"/>
    </location>
</feature>
<dbReference type="KEGG" id="mbak:MSBR3_0759"/>
<dbReference type="STRING" id="1434107.MSBR3_0759"/>
<dbReference type="GO" id="GO:0005886">
    <property type="term" value="C:plasma membrane"/>
    <property type="evidence" value="ECO:0007669"/>
    <property type="project" value="UniProtKB-SubCell"/>
</dbReference>
<evidence type="ECO:0000256" key="6">
    <source>
        <dbReference type="SAM" id="MobiDB-lite"/>
    </source>
</evidence>
<proteinExistence type="predicted"/>
<evidence type="ECO:0000256" key="3">
    <source>
        <dbReference type="ARBA" id="ARBA00022692"/>
    </source>
</evidence>
<keyword evidence="4 7" id="KW-1133">Transmembrane helix</keyword>
<sequence length="174" mass="19354">MDIGDKMDSIKLFKRVTDSISIIFLYILLLALVMGMVKTLLDIRLIIFESLESGFSQMVTSVLTVFIVIDLFKAFVDYQENDRIRLTDITDATIFIVLREIAVGLYSKEFGYEFILSLAALLFVLSIMRVLAIKYSPAKSRAPGSHTAVQSEGQPAKQGVSAVLDKFKAASESN</sequence>
<evidence type="ECO:0000256" key="7">
    <source>
        <dbReference type="SAM" id="Phobius"/>
    </source>
</evidence>
<evidence type="ECO:0000256" key="2">
    <source>
        <dbReference type="ARBA" id="ARBA00022475"/>
    </source>
</evidence>
<dbReference type="Proteomes" id="UP000033066">
    <property type="component" value="Chromosome"/>
</dbReference>
<feature type="transmembrane region" description="Helical" evidence="7">
    <location>
        <begin position="57"/>
        <end position="76"/>
    </location>
</feature>
<feature type="transmembrane region" description="Helical" evidence="7">
    <location>
        <begin position="20"/>
        <end position="37"/>
    </location>
</feature>
<name>A0A0E3SKB1_METBA</name>
<evidence type="ECO:0000256" key="1">
    <source>
        <dbReference type="ARBA" id="ARBA00004651"/>
    </source>
</evidence>
<evidence type="ECO:0008006" key="10">
    <source>
        <dbReference type="Google" id="ProtNLM"/>
    </source>
</evidence>
<organism evidence="8 9">
    <name type="scientific">Methanosarcina barkeri 3</name>
    <dbReference type="NCBI Taxonomy" id="1434107"/>
    <lineage>
        <taxon>Archaea</taxon>
        <taxon>Methanobacteriati</taxon>
        <taxon>Methanobacteriota</taxon>
        <taxon>Stenosarchaea group</taxon>
        <taxon>Methanomicrobia</taxon>
        <taxon>Methanosarcinales</taxon>
        <taxon>Methanosarcinaceae</taxon>
        <taxon>Methanosarcina</taxon>
    </lineage>
</organism>